<evidence type="ECO:0000313" key="1">
    <source>
        <dbReference type="EMBL" id="KAJ4970441.1"/>
    </source>
</evidence>
<dbReference type="AlphaFoldDB" id="A0A9Q0KHJ3"/>
<name>A0A9Q0KHJ3_9MAGN</name>
<comment type="caution">
    <text evidence="1">The sequence shown here is derived from an EMBL/GenBank/DDBJ whole genome shotgun (WGS) entry which is preliminary data.</text>
</comment>
<organism evidence="1 2">
    <name type="scientific">Protea cynaroides</name>
    <dbReference type="NCBI Taxonomy" id="273540"/>
    <lineage>
        <taxon>Eukaryota</taxon>
        <taxon>Viridiplantae</taxon>
        <taxon>Streptophyta</taxon>
        <taxon>Embryophyta</taxon>
        <taxon>Tracheophyta</taxon>
        <taxon>Spermatophyta</taxon>
        <taxon>Magnoliopsida</taxon>
        <taxon>Proteales</taxon>
        <taxon>Proteaceae</taxon>
        <taxon>Protea</taxon>
    </lineage>
</organism>
<accession>A0A9Q0KHJ3</accession>
<dbReference type="Proteomes" id="UP001141806">
    <property type="component" value="Unassembled WGS sequence"/>
</dbReference>
<protein>
    <submittedName>
        <fullName evidence="1">Uncharacterized protein</fullName>
    </submittedName>
</protein>
<keyword evidence="2" id="KW-1185">Reference proteome</keyword>
<proteinExistence type="predicted"/>
<dbReference type="EMBL" id="JAMYWD010000005">
    <property type="protein sequence ID" value="KAJ4970441.1"/>
    <property type="molecule type" value="Genomic_DNA"/>
</dbReference>
<evidence type="ECO:0000313" key="2">
    <source>
        <dbReference type="Proteomes" id="UP001141806"/>
    </source>
</evidence>
<reference evidence="1" key="1">
    <citation type="journal article" date="2023" name="Plant J.">
        <title>The genome of the king protea, Protea cynaroides.</title>
        <authorList>
            <person name="Chang J."/>
            <person name="Duong T.A."/>
            <person name="Schoeman C."/>
            <person name="Ma X."/>
            <person name="Roodt D."/>
            <person name="Barker N."/>
            <person name="Li Z."/>
            <person name="Van de Peer Y."/>
            <person name="Mizrachi E."/>
        </authorList>
    </citation>
    <scope>NUCLEOTIDE SEQUENCE</scope>
    <source>
        <tissue evidence="1">Young leaves</tissue>
    </source>
</reference>
<gene>
    <name evidence="1" type="ORF">NE237_003540</name>
</gene>
<sequence length="128" mass="13506">MAGSGVAFQKVIDGVISGNTGRRCYWGASRKSRNVKSREVSIVVSRRVLLIAPVGGGGTLWTKGREQIGSGRNLIVPMVTFATRRSVVSAVVISKLQSAACNGGRDEVVSRAIGSLDLLELAMASNLF</sequence>